<dbReference type="Gene3D" id="3.30.420.10">
    <property type="entry name" value="Ribonuclease H-like superfamily/Ribonuclease H"/>
    <property type="match status" value="1"/>
</dbReference>
<dbReference type="EMBL" id="JAJSOF020000021">
    <property type="protein sequence ID" value="KAJ4436943.1"/>
    <property type="molecule type" value="Genomic_DNA"/>
</dbReference>
<proteinExistence type="predicted"/>
<organism evidence="2 3">
    <name type="scientific">Periplaneta americana</name>
    <name type="common">American cockroach</name>
    <name type="synonym">Blatta americana</name>
    <dbReference type="NCBI Taxonomy" id="6978"/>
    <lineage>
        <taxon>Eukaryota</taxon>
        <taxon>Metazoa</taxon>
        <taxon>Ecdysozoa</taxon>
        <taxon>Arthropoda</taxon>
        <taxon>Hexapoda</taxon>
        <taxon>Insecta</taxon>
        <taxon>Pterygota</taxon>
        <taxon>Neoptera</taxon>
        <taxon>Polyneoptera</taxon>
        <taxon>Dictyoptera</taxon>
        <taxon>Blattodea</taxon>
        <taxon>Blattoidea</taxon>
        <taxon>Blattidae</taxon>
        <taxon>Blattinae</taxon>
        <taxon>Periplaneta</taxon>
    </lineage>
</organism>
<dbReference type="InterPro" id="IPR012337">
    <property type="entry name" value="RNaseH-like_sf"/>
</dbReference>
<comment type="caution">
    <text evidence="2">The sequence shown here is derived from an EMBL/GenBank/DDBJ whole genome shotgun (WGS) entry which is preliminary data.</text>
</comment>
<dbReference type="Proteomes" id="UP001148838">
    <property type="component" value="Unassembled WGS sequence"/>
</dbReference>
<dbReference type="InterPro" id="IPR002156">
    <property type="entry name" value="RNaseH_domain"/>
</dbReference>
<evidence type="ECO:0000313" key="3">
    <source>
        <dbReference type="Proteomes" id="UP001148838"/>
    </source>
</evidence>
<reference evidence="2 3" key="1">
    <citation type="journal article" date="2022" name="Allergy">
        <title>Genome assembly and annotation of Periplaneta americana reveal a comprehensive cockroach allergen profile.</title>
        <authorList>
            <person name="Wang L."/>
            <person name="Xiong Q."/>
            <person name="Saelim N."/>
            <person name="Wang L."/>
            <person name="Nong W."/>
            <person name="Wan A.T."/>
            <person name="Shi M."/>
            <person name="Liu X."/>
            <person name="Cao Q."/>
            <person name="Hui J.H.L."/>
            <person name="Sookrung N."/>
            <person name="Leung T.F."/>
            <person name="Tungtrongchitr A."/>
            <person name="Tsui S.K.W."/>
        </authorList>
    </citation>
    <scope>NUCLEOTIDE SEQUENCE [LARGE SCALE GENOMIC DNA]</scope>
    <source>
        <strain evidence="2">PWHHKU_190912</strain>
    </source>
</reference>
<dbReference type="CDD" id="cd09276">
    <property type="entry name" value="Rnase_HI_RT_non_LTR"/>
    <property type="match status" value="1"/>
</dbReference>
<feature type="domain" description="RNase H type-1" evidence="1">
    <location>
        <begin position="50"/>
        <end position="183"/>
    </location>
</feature>
<dbReference type="PROSITE" id="PS50879">
    <property type="entry name" value="RNASE_H_1"/>
    <property type="match status" value="1"/>
</dbReference>
<evidence type="ECO:0000259" key="1">
    <source>
        <dbReference type="PROSITE" id="PS50879"/>
    </source>
</evidence>
<dbReference type="SUPFAM" id="SSF53098">
    <property type="entry name" value="Ribonuclease H-like"/>
    <property type="match status" value="1"/>
</dbReference>
<gene>
    <name evidence="2" type="ORF">ANN_17075</name>
</gene>
<evidence type="ECO:0000313" key="2">
    <source>
        <dbReference type="EMBL" id="KAJ4436943.1"/>
    </source>
</evidence>
<protein>
    <recommendedName>
        <fullName evidence="1">RNase H type-1 domain-containing protein</fullName>
    </recommendedName>
</protein>
<dbReference type="Pfam" id="PF00075">
    <property type="entry name" value="RNase_H"/>
    <property type="match status" value="1"/>
</dbReference>
<keyword evidence="3" id="KW-1185">Reference proteome</keyword>
<dbReference type="InterPro" id="IPR036397">
    <property type="entry name" value="RNaseH_sf"/>
</dbReference>
<sequence>MLAYLCPDYYRKLIKYLQNASLKLPETKTRPMATHPKHNHIVIDTTGSLGKADLQIFTDGSKTDHHVGAGMVVMKNYKEIHSEIRRLGLDCSVFQAELIDINLAVDWLSHQRYGNSSYAIDSESKAALLAIANKRTNHPLAVDARNKLINLKSSTLINLHWVKDHAGLQGNERADHHAKTDASHITTIDYKGIPLIRCKQLLTNHYRRIWNSTYINSEQGLHTKTFIPNIPHRLSLSLGPSYITTQFLTNHGHFRSYLYKMNKCPSPLCNCPEKPPQTALHLIMECS</sequence>
<name>A0ABQ8SSF3_PERAM</name>
<accession>A0ABQ8SSF3</accession>